<dbReference type="RefSeq" id="WP_035024159.1">
    <property type="nucleotide sequence ID" value="NZ_KK073879.1"/>
</dbReference>
<dbReference type="HOGENOM" id="CLU_2396231_0_0_5"/>
<evidence type="ECO:0000313" key="1">
    <source>
        <dbReference type="EMBL" id="EXL09750.1"/>
    </source>
</evidence>
<reference evidence="1 2" key="1">
    <citation type="submission" date="2014-02" db="EMBL/GenBank/DDBJ databases">
        <title>Aquamicrobium defluvii Genome sequencing.</title>
        <authorList>
            <person name="Wang X."/>
        </authorList>
    </citation>
    <scope>NUCLEOTIDE SEQUENCE [LARGE SCALE GENOMIC DNA]</scope>
    <source>
        <strain evidence="1 2">W13Z1</strain>
    </source>
</reference>
<dbReference type="eggNOG" id="ENOG5032CHR">
    <property type="taxonomic scope" value="Bacteria"/>
</dbReference>
<dbReference type="AlphaFoldDB" id="A0A011VMZ1"/>
<dbReference type="PATRIC" id="fig|69279.3.peg.961"/>
<comment type="caution">
    <text evidence="1">The sequence shown here is derived from an EMBL/GenBank/DDBJ whole genome shotgun (WGS) entry which is preliminary data.</text>
</comment>
<name>A0A011VMZ1_9HYPH</name>
<organism evidence="1 2">
    <name type="scientific">Aquamicrobium defluvii</name>
    <dbReference type="NCBI Taxonomy" id="69279"/>
    <lineage>
        <taxon>Bacteria</taxon>
        <taxon>Pseudomonadati</taxon>
        <taxon>Pseudomonadota</taxon>
        <taxon>Alphaproteobacteria</taxon>
        <taxon>Hyphomicrobiales</taxon>
        <taxon>Phyllobacteriaceae</taxon>
        <taxon>Aquamicrobium</taxon>
    </lineage>
</organism>
<dbReference type="Proteomes" id="UP000019849">
    <property type="component" value="Unassembled WGS sequence"/>
</dbReference>
<sequence>MADWIEILRKQTETGEKMAREVPVILENPHVTEAQVRALFDELDRQAEFVESLRETLEKFDHDFSVIEAAEKLEERFGDLAAAAAEKLKAMRSGG</sequence>
<gene>
    <name evidence="1" type="ORF">BG36_19960</name>
</gene>
<dbReference type="OrthoDB" id="8093859at2"/>
<dbReference type="EMBL" id="JENY01000005">
    <property type="protein sequence ID" value="EXL09750.1"/>
    <property type="molecule type" value="Genomic_DNA"/>
</dbReference>
<proteinExistence type="predicted"/>
<accession>A0A011VMZ1</accession>
<protein>
    <submittedName>
        <fullName evidence="1">Uncharacterized protein</fullName>
    </submittedName>
</protein>
<evidence type="ECO:0000313" key="2">
    <source>
        <dbReference type="Proteomes" id="UP000019849"/>
    </source>
</evidence>